<sequence>MTSAREKLDVEDEDQRLKRLGESRALERTNESVSTKPEPKTANFDFGDRTTYDIPPPTDLLKRVEAFLPQLEASNALLQQQVEQNPDDVNIEHIDDEDGQYVEMNLGLGVFKQKRTESEGSSSEEVSSSEDSDSDDSEESDNDIKDPNHSPLTKPDARPRKPLPKRAQLIVELPDKNDDTK</sequence>
<feature type="compositionally biased region" description="Acidic residues" evidence="1">
    <location>
        <begin position="127"/>
        <end position="141"/>
    </location>
</feature>
<keyword evidence="3" id="KW-1185">Reference proteome</keyword>
<dbReference type="STRING" id="1314777.A0A164VIQ9"/>
<dbReference type="Proteomes" id="UP000076722">
    <property type="component" value="Unassembled WGS sequence"/>
</dbReference>
<feature type="region of interest" description="Disordered" evidence="1">
    <location>
        <begin position="112"/>
        <end position="181"/>
    </location>
</feature>
<gene>
    <name evidence="2" type="ORF">SISNIDRAFT_485116</name>
</gene>
<dbReference type="PANTHER" id="PTHR28674">
    <property type="entry name" value="SIMILAR TO DNA SEGMENT, CHR 10, WAYNE STATE UNIVERSITY 102,-EXPRESSED"/>
    <property type="match status" value="1"/>
</dbReference>
<dbReference type="InterPro" id="IPR027921">
    <property type="entry name" value="NOPCHAP1"/>
</dbReference>
<evidence type="ECO:0000313" key="3">
    <source>
        <dbReference type="Proteomes" id="UP000076722"/>
    </source>
</evidence>
<protein>
    <submittedName>
        <fullName evidence="2">Uncharacterized protein</fullName>
    </submittedName>
</protein>
<proteinExistence type="predicted"/>
<name>A0A164VIQ9_9AGAM</name>
<feature type="compositionally biased region" description="Basic and acidic residues" evidence="1">
    <location>
        <begin position="15"/>
        <end position="30"/>
    </location>
</feature>
<reference evidence="2 3" key="1">
    <citation type="journal article" date="2016" name="Mol. Biol. Evol.">
        <title>Comparative Genomics of Early-Diverging Mushroom-Forming Fungi Provides Insights into the Origins of Lignocellulose Decay Capabilities.</title>
        <authorList>
            <person name="Nagy L.G."/>
            <person name="Riley R."/>
            <person name="Tritt A."/>
            <person name="Adam C."/>
            <person name="Daum C."/>
            <person name="Floudas D."/>
            <person name="Sun H."/>
            <person name="Yadav J.S."/>
            <person name="Pangilinan J."/>
            <person name="Larsson K.H."/>
            <person name="Matsuura K."/>
            <person name="Barry K."/>
            <person name="Labutti K."/>
            <person name="Kuo R."/>
            <person name="Ohm R.A."/>
            <person name="Bhattacharya S.S."/>
            <person name="Shirouzu T."/>
            <person name="Yoshinaga Y."/>
            <person name="Martin F.M."/>
            <person name="Grigoriev I.V."/>
            <person name="Hibbett D.S."/>
        </authorList>
    </citation>
    <scope>NUCLEOTIDE SEQUENCE [LARGE SCALE GENOMIC DNA]</scope>
    <source>
        <strain evidence="2 3">HHB9708</strain>
    </source>
</reference>
<dbReference type="AlphaFoldDB" id="A0A164VIQ9"/>
<dbReference type="GO" id="GO:0000492">
    <property type="term" value="P:box C/D snoRNP assembly"/>
    <property type="evidence" value="ECO:0007669"/>
    <property type="project" value="InterPro"/>
</dbReference>
<feature type="region of interest" description="Disordered" evidence="1">
    <location>
        <begin position="1"/>
        <end position="53"/>
    </location>
</feature>
<dbReference type="GO" id="GO:0062064">
    <property type="term" value="F:box C/D methylation guide snoRNP complex binding"/>
    <property type="evidence" value="ECO:0007669"/>
    <property type="project" value="TreeGrafter"/>
</dbReference>
<dbReference type="PANTHER" id="PTHR28674:SF1">
    <property type="entry name" value="NOP PROTEIN CHAPERONE 1"/>
    <property type="match status" value="1"/>
</dbReference>
<accession>A0A164VIQ9</accession>
<dbReference type="OrthoDB" id="1112980at2759"/>
<organism evidence="2 3">
    <name type="scientific">Sistotremastrum niveocremeum HHB9708</name>
    <dbReference type="NCBI Taxonomy" id="1314777"/>
    <lineage>
        <taxon>Eukaryota</taxon>
        <taxon>Fungi</taxon>
        <taxon>Dikarya</taxon>
        <taxon>Basidiomycota</taxon>
        <taxon>Agaricomycotina</taxon>
        <taxon>Agaricomycetes</taxon>
        <taxon>Sistotremastrales</taxon>
        <taxon>Sistotremastraceae</taxon>
        <taxon>Sertulicium</taxon>
        <taxon>Sertulicium niveocremeum</taxon>
    </lineage>
</organism>
<evidence type="ECO:0000313" key="2">
    <source>
        <dbReference type="EMBL" id="KZS94194.1"/>
    </source>
</evidence>
<dbReference type="EMBL" id="KV419405">
    <property type="protein sequence ID" value="KZS94194.1"/>
    <property type="molecule type" value="Genomic_DNA"/>
</dbReference>
<evidence type="ECO:0000256" key="1">
    <source>
        <dbReference type="SAM" id="MobiDB-lite"/>
    </source>
</evidence>
<dbReference type="Pfam" id="PF15370">
    <property type="entry name" value="NOPCHAP1"/>
    <property type="match status" value="1"/>
</dbReference>